<feature type="compositionally biased region" description="Basic and acidic residues" evidence="1">
    <location>
        <begin position="138"/>
        <end position="147"/>
    </location>
</feature>
<feature type="signal peptide" evidence="2">
    <location>
        <begin position="1"/>
        <end position="24"/>
    </location>
</feature>
<name>A0A4Y6PZT3_PERCE</name>
<feature type="chain" id="PRO_5030106771" evidence="2">
    <location>
        <begin position="25"/>
        <end position="557"/>
    </location>
</feature>
<evidence type="ECO:0000256" key="2">
    <source>
        <dbReference type="SAM" id="SignalP"/>
    </source>
</evidence>
<dbReference type="EMBL" id="CP041186">
    <property type="protein sequence ID" value="QDG53782.1"/>
    <property type="molecule type" value="Genomic_DNA"/>
</dbReference>
<sequence>MRQSKLLASVGFAVACAVSATAIAAEPDQTPREGIILKVSDGEIIVDLGGSDGLPDDATVRVYRRVEVTHPVTEKTIVDRFPIGDLPLRQVGDQLSIANKAESLERLPAVGDYVVWFPPKQSPAQAQKAKPPAASPKETTDPSDSKTVDLTSDVPSKSSEPCPPTQSPEVAAVDKAFQKSLGRPLSERVDIWTAFLEEHPDSPFAEQVAAELKWLRGRLLEQRALIMQREDDKRNPLEAKVTYAPTLYPGDPVELVATFEEPERVEKVRVLYRHPDEPSFQERDLERDGDRNWRTRLDEHAEAPGEFEFFVEAVRDDGELQLIAGSASEPNDLHVEVPPNDPIRRADRSKATGVVEYVNFKSGPGDDEYLRFESDYRYHVGFGMLEALKVGAGIFEGRGGPVDEIEAGADASDISVSYGFAELQFTLSEFVGLSGRLLVGDRQSSSSSSLDDTFGLRTELRIGRRDATRLELGLANTDGIGNEVWIKLAVEELENIPMSGEVVVTNLPVGEDLGVMLNYGTGYQFNDWFTLMARVGWNARTIQYQGPTAGLGTVFTW</sequence>
<gene>
    <name evidence="3" type="ORF">FIV42_24475</name>
</gene>
<protein>
    <submittedName>
        <fullName evidence="3">Uncharacterized protein</fullName>
    </submittedName>
</protein>
<dbReference type="OrthoDB" id="5483383at2"/>
<organism evidence="3 4">
    <name type="scientific">Persicimonas caeni</name>
    <dbReference type="NCBI Taxonomy" id="2292766"/>
    <lineage>
        <taxon>Bacteria</taxon>
        <taxon>Deltaproteobacteria</taxon>
        <taxon>Bradymonadales</taxon>
        <taxon>Bradymonadaceae</taxon>
        <taxon>Persicimonas</taxon>
    </lineage>
</organism>
<evidence type="ECO:0000313" key="3">
    <source>
        <dbReference type="EMBL" id="QDG53782.1"/>
    </source>
</evidence>
<keyword evidence="2" id="KW-0732">Signal</keyword>
<accession>A0A5B8YEM8</accession>
<dbReference type="AlphaFoldDB" id="A0A4Y6PZT3"/>
<feature type="region of interest" description="Disordered" evidence="1">
    <location>
        <begin position="121"/>
        <end position="170"/>
    </location>
</feature>
<evidence type="ECO:0000313" key="4">
    <source>
        <dbReference type="Proteomes" id="UP000315995"/>
    </source>
</evidence>
<feature type="compositionally biased region" description="Polar residues" evidence="1">
    <location>
        <begin position="148"/>
        <end position="159"/>
    </location>
</feature>
<evidence type="ECO:0000256" key="1">
    <source>
        <dbReference type="SAM" id="MobiDB-lite"/>
    </source>
</evidence>
<keyword evidence="4" id="KW-1185">Reference proteome</keyword>
<dbReference type="PROSITE" id="PS51257">
    <property type="entry name" value="PROKAR_LIPOPROTEIN"/>
    <property type="match status" value="1"/>
</dbReference>
<reference evidence="3 4" key="1">
    <citation type="submission" date="2019-06" db="EMBL/GenBank/DDBJ databases">
        <title>Persicimonas caeni gen. nov., sp. nov., a predatory bacterium isolated from solar saltern.</title>
        <authorList>
            <person name="Wang S."/>
        </authorList>
    </citation>
    <scope>NUCLEOTIDE SEQUENCE [LARGE SCALE GENOMIC DNA]</scope>
    <source>
        <strain evidence="3 4">YN101</strain>
    </source>
</reference>
<dbReference type="RefSeq" id="WP_141200236.1">
    <property type="nucleotide sequence ID" value="NZ_CP041186.1"/>
</dbReference>
<feature type="compositionally biased region" description="Low complexity" evidence="1">
    <location>
        <begin position="121"/>
        <end position="137"/>
    </location>
</feature>
<proteinExistence type="predicted"/>
<dbReference type="Proteomes" id="UP000315995">
    <property type="component" value="Chromosome"/>
</dbReference>
<accession>A0A4Y6PZT3</accession>